<feature type="transmembrane region" description="Helical" evidence="1">
    <location>
        <begin position="7"/>
        <end position="30"/>
    </location>
</feature>
<gene>
    <name evidence="2" type="ORF">UY23_C0006G0021</name>
</gene>
<name>A0A0G1U9M1_9BACT</name>
<protein>
    <submittedName>
        <fullName evidence="2">Uncharacterized protein</fullName>
    </submittedName>
</protein>
<reference evidence="2 3" key="1">
    <citation type="journal article" date="2015" name="Nature">
        <title>rRNA introns, odd ribosomes, and small enigmatic genomes across a large radiation of phyla.</title>
        <authorList>
            <person name="Brown C.T."/>
            <person name="Hug L.A."/>
            <person name="Thomas B.C."/>
            <person name="Sharon I."/>
            <person name="Castelle C.J."/>
            <person name="Singh A."/>
            <person name="Wilkins M.J."/>
            <person name="Williams K.H."/>
            <person name="Banfield J.F."/>
        </authorList>
    </citation>
    <scope>NUCLEOTIDE SEQUENCE [LARGE SCALE GENOMIC DNA]</scope>
</reference>
<dbReference type="Proteomes" id="UP000034956">
    <property type="component" value="Unassembled WGS sequence"/>
</dbReference>
<accession>A0A0G1U9M1</accession>
<evidence type="ECO:0000256" key="1">
    <source>
        <dbReference type="SAM" id="Phobius"/>
    </source>
</evidence>
<organism evidence="2 3">
    <name type="scientific">Candidatus Jorgensenbacteria bacterium GW2011_GWA1_48_11</name>
    <dbReference type="NCBI Taxonomy" id="1618660"/>
    <lineage>
        <taxon>Bacteria</taxon>
        <taxon>Candidatus Joergenseniibacteriota</taxon>
    </lineage>
</organism>
<keyword evidence="1" id="KW-0472">Membrane</keyword>
<comment type="caution">
    <text evidence="2">The sequence shown here is derived from an EMBL/GenBank/DDBJ whole genome shotgun (WGS) entry which is preliminary data.</text>
</comment>
<dbReference type="AlphaFoldDB" id="A0A0G1U9M1"/>
<keyword evidence="1" id="KW-0812">Transmembrane</keyword>
<sequence>MSRWFQWGILATVAMTLPIVQVSVAGSLAMDRFLVPRVIGNIRLDFGPQFLAFVTILGAVGVWLMVAVGKDIVRKHKAPYRSLLPKLTLVPMVSFIWFMAEVPIYHAIGEGGGPWIWIQYGWAFGGLDAYDAIGFLVVGGVIAAMGATVGRRLMEPPLIGEPKLESVRDRLSA</sequence>
<dbReference type="EMBL" id="LCPF01000006">
    <property type="protein sequence ID" value="KKU90812.1"/>
    <property type="molecule type" value="Genomic_DNA"/>
</dbReference>
<feature type="transmembrane region" description="Helical" evidence="1">
    <location>
        <begin position="129"/>
        <end position="149"/>
    </location>
</feature>
<keyword evidence="1" id="KW-1133">Transmembrane helix</keyword>
<feature type="transmembrane region" description="Helical" evidence="1">
    <location>
        <begin position="89"/>
        <end position="109"/>
    </location>
</feature>
<evidence type="ECO:0000313" key="2">
    <source>
        <dbReference type="EMBL" id="KKU90812.1"/>
    </source>
</evidence>
<evidence type="ECO:0000313" key="3">
    <source>
        <dbReference type="Proteomes" id="UP000034956"/>
    </source>
</evidence>
<proteinExistence type="predicted"/>
<feature type="transmembrane region" description="Helical" evidence="1">
    <location>
        <begin position="50"/>
        <end position="68"/>
    </location>
</feature>